<dbReference type="EMBL" id="JBFWIC010000012">
    <property type="protein sequence ID" value="MEZ0475055.1"/>
    <property type="molecule type" value="Genomic_DNA"/>
</dbReference>
<gene>
    <name evidence="2" type="ORF">AB6713_10580</name>
</gene>
<dbReference type="Pfam" id="PF11066">
    <property type="entry name" value="DUF2867"/>
    <property type="match status" value="1"/>
</dbReference>
<protein>
    <submittedName>
        <fullName evidence="2">DUF2867 domain-containing protein</fullName>
    </submittedName>
</protein>
<sequence length="482" mass="51423">MQDPARTTEGFPTARIPGPHGGPPVEVSLIAQLDRGAGNRLFADAGARQRTHAAFVDALDEPSARLAGVDLKRGDATALYSFAVGPTGHPFHRHAGHRVFTAVAGSGGTRLRFSTASDADLQSDAANFVRALHHVDIPPDALFTVRFGGGTWHQFAPLRDSGAHPTLFALSCHTDELGGISDPALRARIVAGDADIPTLTEPLPARVAAWLAAHPPRAEAVPTARLSLWAPRRSGRDRLRDGIGRMAGILRRAISGMRKPAGLATGIPYRRDIVHRRRVPADSLLAEHLTGRLDHEDFFVLALDGGRHGSSDAGALLARVLEGFLVGRPAGVTWLMRLRNGLVRPLRLRTSPLGCPVSSLLSADRARTFAGRYPVLDQRIDHDGRRAQVILGADDRHLVFRSCVGVEIMGDGRILVTLGTRVHCRNGFGRVYMALIDGVHRRYVSPSMLGTAAAHAFADTVGVESGISPGVSAAGESFITAA</sequence>
<evidence type="ECO:0000313" key="2">
    <source>
        <dbReference type="EMBL" id="MEZ0475055.1"/>
    </source>
</evidence>
<evidence type="ECO:0000313" key="3">
    <source>
        <dbReference type="Proteomes" id="UP001566331"/>
    </source>
</evidence>
<dbReference type="Proteomes" id="UP001566331">
    <property type="component" value="Unassembled WGS sequence"/>
</dbReference>
<feature type="region of interest" description="Disordered" evidence="1">
    <location>
        <begin position="1"/>
        <end position="22"/>
    </location>
</feature>
<accession>A0ABV4HUL6</accession>
<organism evidence="2 3">
    <name type="scientific">Luteimonas salinilitoris</name>
    <dbReference type="NCBI Taxonomy" id="3237697"/>
    <lineage>
        <taxon>Bacteria</taxon>
        <taxon>Pseudomonadati</taxon>
        <taxon>Pseudomonadota</taxon>
        <taxon>Gammaproteobacteria</taxon>
        <taxon>Lysobacterales</taxon>
        <taxon>Lysobacteraceae</taxon>
        <taxon>Luteimonas</taxon>
    </lineage>
</organism>
<dbReference type="RefSeq" id="WP_370566048.1">
    <property type="nucleotide sequence ID" value="NZ_JBFWIC010000012.1"/>
</dbReference>
<evidence type="ECO:0000256" key="1">
    <source>
        <dbReference type="SAM" id="MobiDB-lite"/>
    </source>
</evidence>
<comment type="caution">
    <text evidence="2">The sequence shown here is derived from an EMBL/GenBank/DDBJ whole genome shotgun (WGS) entry which is preliminary data.</text>
</comment>
<reference evidence="2 3" key="1">
    <citation type="submission" date="2024-07" db="EMBL/GenBank/DDBJ databases">
        <title>Luteimonas salilacus sp. nov., isolated from the shore soil of Salt Lake in Tibet of China.</title>
        <authorList>
            <person name="Zhang X."/>
            <person name="Li A."/>
        </authorList>
    </citation>
    <scope>NUCLEOTIDE SEQUENCE [LARGE SCALE GENOMIC DNA]</scope>
    <source>
        <strain evidence="2 3">B3-2-R+30</strain>
    </source>
</reference>
<keyword evidence="3" id="KW-1185">Reference proteome</keyword>
<dbReference type="InterPro" id="IPR021295">
    <property type="entry name" value="DUF2867"/>
</dbReference>
<name>A0ABV4HUL6_9GAMM</name>
<proteinExistence type="predicted"/>